<reference evidence="4" key="1">
    <citation type="submission" date="2020-05" db="EMBL/GenBank/DDBJ databases">
        <authorList>
            <person name="Chiriac C."/>
            <person name="Salcher M."/>
            <person name="Ghai R."/>
            <person name="Kavagutti S V."/>
        </authorList>
    </citation>
    <scope>NUCLEOTIDE SEQUENCE</scope>
</reference>
<sequence>MSVAVIACGAIATHISHITDTAKLDVTIYPLPPLLHNQPAKIAGEVEKTYLEIKDRHSKCAVAYADCGTYGALDSVIEKLGLKRLGGNHCYDIFAGKEKIQAIMDADAGTYFLTDFLVKSFHRSVIVELGLDKRPDLRDDYFKNYNKIIWLAQNPTPELSVMAQAAADLIGLELEIDVVGEGSLKEQILELLD</sequence>
<gene>
    <name evidence="2" type="ORF">UFOPK2842_00617</name>
    <name evidence="3" type="ORF">UFOPK3124_00235</name>
    <name evidence="4" type="ORF">UFOPK3480_00309</name>
    <name evidence="5" type="ORF">UFOPK4165_00017</name>
</gene>
<name>A0A6J7EKD3_9ZZZZ</name>
<dbReference type="EMBL" id="CAFBLY010000013">
    <property type="protein sequence ID" value="CAB4880083.1"/>
    <property type="molecule type" value="Genomic_DNA"/>
</dbReference>
<proteinExistence type="predicted"/>
<evidence type="ECO:0000313" key="3">
    <source>
        <dbReference type="EMBL" id="CAB4808746.1"/>
    </source>
</evidence>
<organism evidence="4">
    <name type="scientific">freshwater metagenome</name>
    <dbReference type="NCBI Taxonomy" id="449393"/>
    <lineage>
        <taxon>unclassified sequences</taxon>
        <taxon>metagenomes</taxon>
        <taxon>ecological metagenomes</taxon>
    </lineage>
</organism>
<dbReference type="AlphaFoldDB" id="A0A6J7EKD3"/>
<dbReference type="EMBL" id="CAFBPV010000001">
    <property type="protein sequence ID" value="CAB5021982.1"/>
    <property type="molecule type" value="Genomic_DNA"/>
</dbReference>
<evidence type="ECO:0000259" key="1">
    <source>
        <dbReference type="Pfam" id="PF07796"/>
    </source>
</evidence>
<dbReference type="EMBL" id="CAFAAY010000008">
    <property type="protein sequence ID" value="CAB4808746.1"/>
    <property type="molecule type" value="Genomic_DNA"/>
</dbReference>
<feature type="domain" description="DUF1638" evidence="1">
    <location>
        <begin position="31"/>
        <end position="184"/>
    </location>
</feature>
<dbReference type="Pfam" id="PF07796">
    <property type="entry name" value="DUF1638"/>
    <property type="match status" value="1"/>
</dbReference>
<accession>A0A6J7EKD3</accession>
<dbReference type="EMBL" id="CAEZZI010000047">
    <property type="protein sequence ID" value="CAB4755205.1"/>
    <property type="molecule type" value="Genomic_DNA"/>
</dbReference>
<dbReference type="InterPro" id="IPR012437">
    <property type="entry name" value="DUF1638"/>
</dbReference>
<evidence type="ECO:0000313" key="4">
    <source>
        <dbReference type="EMBL" id="CAB4880083.1"/>
    </source>
</evidence>
<evidence type="ECO:0000313" key="2">
    <source>
        <dbReference type="EMBL" id="CAB4755205.1"/>
    </source>
</evidence>
<protein>
    <submittedName>
        <fullName evidence="4">Unannotated protein</fullName>
    </submittedName>
</protein>
<evidence type="ECO:0000313" key="5">
    <source>
        <dbReference type="EMBL" id="CAB5021982.1"/>
    </source>
</evidence>